<dbReference type="AlphaFoldDB" id="A0A1G4BD13"/>
<protein>
    <submittedName>
        <fullName evidence="2">Uncharacterized protein</fullName>
    </submittedName>
</protein>
<feature type="compositionally biased region" description="Basic and acidic residues" evidence="1">
    <location>
        <begin position="466"/>
        <end position="488"/>
    </location>
</feature>
<dbReference type="STRING" id="1209926.A0A1G4BD13"/>
<dbReference type="RefSeq" id="XP_022476361.1">
    <property type="nucleotide sequence ID" value="XM_022617136.1"/>
</dbReference>
<dbReference type="Proteomes" id="UP000176998">
    <property type="component" value="Unassembled WGS sequence"/>
</dbReference>
<dbReference type="EMBL" id="MJBS01000038">
    <property type="protein sequence ID" value="OHE99212.1"/>
    <property type="molecule type" value="Genomic_DNA"/>
</dbReference>
<dbReference type="GeneID" id="34558646"/>
<evidence type="ECO:0000313" key="3">
    <source>
        <dbReference type="Proteomes" id="UP000176998"/>
    </source>
</evidence>
<reference evidence="2 3" key="1">
    <citation type="submission" date="2016-09" db="EMBL/GenBank/DDBJ databases">
        <authorList>
            <person name="Capua I."/>
            <person name="De Benedictis P."/>
            <person name="Joannis T."/>
            <person name="Lombin L.H."/>
            <person name="Cattoli G."/>
        </authorList>
    </citation>
    <scope>NUCLEOTIDE SEQUENCE [LARGE SCALE GENOMIC DNA]</scope>
    <source>
        <strain evidence="2 3">IMI 309357</strain>
    </source>
</reference>
<comment type="caution">
    <text evidence="2">The sequence shown here is derived from an EMBL/GenBank/DDBJ whole genome shotgun (WGS) entry which is preliminary data.</text>
</comment>
<dbReference type="OrthoDB" id="4898608at2759"/>
<evidence type="ECO:0000313" key="2">
    <source>
        <dbReference type="EMBL" id="OHE99212.1"/>
    </source>
</evidence>
<keyword evidence="3" id="KW-1185">Reference proteome</keyword>
<feature type="compositionally biased region" description="Polar residues" evidence="1">
    <location>
        <begin position="494"/>
        <end position="503"/>
    </location>
</feature>
<name>A0A1G4BD13_9PEZI</name>
<organism evidence="2 3">
    <name type="scientific">Colletotrichum orchidophilum</name>
    <dbReference type="NCBI Taxonomy" id="1209926"/>
    <lineage>
        <taxon>Eukaryota</taxon>
        <taxon>Fungi</taxon>
        <taxon>Dikarya</taxon>
        <taxon>Ascomycota</taxon>
        <taxon>Pezizomycotina</taxon>
        <taxon>Sordariomycetes</taxon>
        <taxon>Hypocreomycetidae</taxon>
        <taxon>Glomerellales</taxon>
        <taxon>Glomerellaceae</taxon>
        <taxon>Colletotrichum</taxon>
    </lineage>
</organism>
<feature type="region of interest" description="Disordered" evidence="1">
    <location>
        <begin position="442"/>
        <end position="511"/>
    </location>
</feature>
<feature type="region of interest" description="Disordered" evidence="1">
    <location>
        <begin position="332"/>
        <end position="369"/>
    </location>
</feature>
<sequence length="511" mass="56553">MTTVTLSLDPVVLSDPTTYFFLNIASNISFRLPTGQTLFSTADELLAGIQGGELFILQAQTCRFLVSVTKEEDDSKDQANFDSQDKVKDHFDSQDSGVCLLPCDAVASASNKQASKDGEVTSSIYRLVEAGINTLLIGRKAVEGIETISTMRTPTLIRLAPEVFNTSYLSSLIARSHLLPALSSVFSDLDHIESLRLRRHNSVSNGNVSDSHPNVAQDGTPDSFGQRIWRLMRTHLPAFDETKSSQQQRSEPATRIGEIPELLDLDAMTPYEDRAEDELSISVESGFVADEELETNQARHIQDSLSDTDMDFGQNTPSSWMIDESLCLSSPPPTFNLHADRSELGDEREENNDEGRYPEDPISDFGETHDSRNVVDLEAHGLIRAIDLMDTSRLILHSTHPLASTTSGGCSDWSNASVDFGDEEDFGIGYFADGSYGQSLTSPQRYSDWQRDEGEGLSSEVSFQEARPDHLPDDHEIHGEPELGHGEDICQGYTWPNESFSENKTAHFEEE</sequence>
<evidence type="ECO:0000256" key="1">
    <source>
        <dbReference type="SAM" id="MobiDB-lite"/>
    </source>
</evidence>
<accession>A0A1G4BD13</accession>
<gene>
    <name evidence="2" type="ORF">CORC01_05493</name>
</gene>
<proteinExistence type="predicted"/>